<comment type="similarity">
    <text evidence="2">Belongs to the zinc-containing alcohol dehydrogenase family. Quinone oxidoreductase subfamily.</text>
</comment>
<proteinExistence type="inferred from homology"/>
<evidence type="ECO:0000259" key="3">
    <source>
        <dbReference type="SMART" id="SM00829"/>
    </source>
</evidence>
<protein>
    <recommendedName>
        <fullName evidence="2">Zinc-type alcohol dehydrogenase-like protein</fullName>
    </recommendedName>
</protein>
<dbReference type="Gene3D" id="3.40.50.720">
    <property type="entry name" value="NAD(P)-binding Rossmann-like Domain"/>
    <property type="match status" value="1"/>
</dbReference>
<keyword evidence="2" id="KW-0479">Metal-binding</keyword>
<evidence type="ECO:0000256" key="1">
    <source>
        <dbReference type="ARBA" id="ARBA00022857"/>
    </source>
</evidence>
<sequence length="337" mass="36495">MQAIGFETSLPIADERSLFAFEAAMPTIAAHEVLVKIAAIAVNPIDIKVRNFGAPPAGETRILGWDAAGVITEVGKDVSGFQVGDEVYYAGVVNRAGCNAEYQAVDARIIAKKPHSLDFAQAAALPLTSMTAYEGLFDRLQVNVSSNMRNRVLLVIGGSGGVGSQIIQLAKQLSDLTVVATASRPESQAWCQELGADVVIDHRNNLLEEWQKTGLPAPSWVFSTQHTDDYAEQLAALMAPQGKLVMIDEPENLKLTWFKAKSISLNWESMFTRGMFVTADIQRQHEILTEVAALIDAGKIKTTLNKVISPINVANLKQAHSDIESGKSIGKIVLQGW</sequence>
<dbReference type="SUPFAM" id="SSF51735">
    <property type="entry name" value="NAD(P)-binding Rossmann-fold domains"/>
    <property type="match status" value="1"/>
</dbReference>
<accession>A0ABY4E4I4</accession>
<dbReference type="Proteomes" id="UP000832011">
    <property type="component" value="Chromosome"/>
</dbReference>
<keyword evidence="1" id="KW-0521">NADP</keyword>
<keyword evidence="2" id="KW-0862">Zinc</keyword>
<dbReference type="InterPro" id="IPR051603">
    <property type="entry name" value="Zinc-ADH_QOR/CCCR"/>
</dbReference>
<dbReference type="PANTHER" id="PTHR44154">
    <property type="entry name" value="QUINONE OXIDOREDUCTASE"/>
    <property type="match status" value="1"/>
</dbReference>
<keyword evidence="2" id="KW-0560">Oxidoreductase</keyword>
<evidence type="ECO:0000313" key="5">
    <source>
        <dbReference type="Proteomes" id="UP000832011"/>
    </source>
</evidence>
<dbReference type="SMART" id="SM00829">
    <property type="entry name" value="PKS_ER"/>
    <property type="match status" value="1"/>
</dbReference>
<dbReference type="SUPFAM" id="SSF50129">
    <property type="entry name" value="GroES-like"/>
    <property type="match status" value="1"/>
</dbReference>
<name>A0ABY4E4I4_9NEIS</name>
<dbReference type="EMBL" id="CP091511">
    <property type="protein sequence ID" value="UOO90652.1"/>
    <property type="molecule type" value="Genomic_DNA"/>
</dbReference>
<dbReference type="InterPro" id="IPR011032">
    <property type="entry name" value="GroES-like_sf"/>
</dbReference>
<evidence type="ECO:0000256" key="2">
    <source>
        <dbReference type="RuleBase" id="RU364000"/>
    </source>
</evidence>
<organism evidence="4 5">
    <name type="scientific">Vitreoscilla massiliensis</name>
    <dbReference type="NCBI Taxonomy" id="1689272"/>
    <lineage>
        <taxon>Bacteria</taxon>
        <taxon>Pseudomonadati</taxon>
        <taxon>Pseudomonadota</taxon>
        <taxon>Betaproteobacteria</taxon>
        <taxon>Neisseriales</taxon>
        <taxon>Neisseriaceae</taxon>
        <taxon>Vitreoscilla</taxon>
    </lineage>
</organism>
<keyword evidence="5" id="KW-1185">Reference proteome</keyword>
<dbReference type="InterPro" id="IPR036291">
    <property type="entry name" value="NAD(P)-bd_dom_sf"/>
</dbReference>
<dbReference type="Gene3D" id="3.90.180.10">
    <property type="entry name" value="Medium-chain alcohol dehydrogenases, catalytic domain"/>
    <property type="match status" value="1"/>
</dbReference>
<evidence type="ECO:0000313" key="4">
    <source>
        <dbReference type="EMBL" id="UOO90652.1"/>
    </source>
</evidence>
<feature type="domain" description="Enoyl reductase (ER)" evidence="3">
    <location>
        <begin position="13"/>
        <end position="334"/>
    </location>
</feature>
<dbReference type="InterPro" id="IPR013154">
    <property type="entry name" value="ADH-like_N"/>
</dbReference>
<dbReference type="NCBIfam" id="TIGR02817">
    <property type="entry name" value="adh_fam_1"/>
    <property type="match status" value="1"/>
</dbReference>
<dbReference type="InterPro" id="IPR020843">
    <property type="entry name" value="ER"/>
</dbReference>
<dbReference type="Pfam" id="PF13602">
    <property type="entry name" value="ADH_zinc_N_2"/>
    <property type="match status" value="1"/>
</dbReference>
<dbReference type="PANTHER" id="PTHR44154:SF1">
    <property type="entry name" value="QUINONE OXIDOREDUCTASE"/>
    <property type="match status" value="1"/>
</dbReference>
<reference evidence="4 5" key="1">
    <citation type="journal article" date="2022" name="Res Sq">
        <title>Evolution of multicellular longitudinally dividing oral cavity symbionts (Neisseriaceae).</title>
        <authorList>
            <person name="Nyongesa S."/>
            <person name="Weber P."/>
            <person name="Bernet E."/>
            <person name="Pullido F."/>
            <person name="Nieckarz M."/>
            <person name="Delaby M."/>
            <person name="Nieves C."/>
            <person name="Viehboeck T."/>
            <person name="Krause N."/>
            <person name="Rivera-Millot A."/>
            <person name="Nakamura A."/>
            <person name="Vischer N."/>
            <person name="VanNieuwenhze M."/>
            <person name="Brun Y."/>
            <person name="Cava F."/>
            <person name="Bulgheresi S."/>
            <person name="Veyrier F."/>
        </authorList>
    </citation>
    <scope>NUCLEOTIDE SEQUENCE [LARGE SCALE GENOMIC DNA]</scope>
    <source>
        <strain evidence="4 5">SN4</strain>
    </source>
</reference>
<dbReference type="InterPro" id="IPR014182">
    <property type="entry name" value="ADH_Zn_typ-1"/>
</dbReference>
<dbReference type="Pfam" id="PF08240">
    <property type="entry name" value="ADH_N"/>
    <property type="match status" value="1"/>
</dbReference>
<dbReference type="RefSeq" id="WP_058304976.1">
    <property type="nucleotide sequence ID" value="NZ_CABKVG010000005.1"/>
</dbReference>
<dbReference type="CDD" id="cd08252">
    <property type="entry name" value="AL_MDR"/>
    <property type="match status" value="1"/>
</dbReference>
<gene>
    <name evidence="4" type="ORF">LVJ82_06690</name>
</gene>